<keyword evidence="5" id="KW-0645">Protease</keyword>
<dbReference type="InterPro" id="IPR035952">
    <property type="entry name" value="Rhomboid-like_sf"/>
</dbReference>
<dbReference type="STRING" id="1262450.S3CRV4"/>
<gene>
    <name evidence="12" type="ORF">F503_07698</name>
</gene>
<evidence type="ECO:0000256" key="2">
    <source>
        <dbReference type="ARBA" id="ARBA00004141"/>
    </source>
</evidence>
<feature type="transmembrane region" description="Helical" evidence="10">
    <location>
        <begin position="213"/>
        <end position="233"/>
    </location>
</feature>
<evidence type="ECO:0000313" key="13">
    <source>
        <dbReference type="Proteomes" id="UP000016923"/>
    </source>
</evidence>
<dbReference type="SUPFAM" id="SSF144091">
    <property type="entry name" value="Rhomboid-like"/>
    <property type="match status" value="1"/>
</dbReference>
<name>S3CRV4_OPHP1</name>
<evidence type="ECO:0000256" key="7">
    <source>
        <dbReference type="ARBA" id="ARBA00022801"/>
    </source>
</evidence>
<dbReference type="GO" id="GO:0016020">
    <property type="term" value="C:membrane"/>
    <property type="evidence" value="ECO:0007669"/>
    <property type="project" value="UniProtKB-SubCell"/>
</dbReference>
<evidence type="ECO:0000256" key="8">
    <source>
        <dbReference type="ARBA" id="ARBA00022989"/>
    </source>
</evidence>
<evidence type="ECO:0000256" key="1">
    <source>
        <dbReference type="ARBA" id="ARBA00000156"/>
    </source>
</evidence>
<dbReference type="InterPro" id="IPR022764">
    <property type="entry name" value="Peptidase_S54_rhomboid_dom"/>
</dbReference>
<keyword evidence="7" id="KW-0378">Hydrolase</keyword>
<evidence type="ECO:0000256" key="3">
    <source>
        <dbReference type="ARBA" id="ARBA00009045"/>
    </source>
</evidence>
<dbReference type="GO" id="GO:0004252">
    <property type="term" value="F:serine-type endopeptidase activity"/>
    <property type="evidence" value="ECO:0007669"/>
    <property type="project" value="InterPro"/>
</dbReference>
<dbReference type="EC" id="3.4.21.105" evidence="4"/>
<feature type="transmembrane region" description="Helical" evidence="10">
    <location>
        <begin position="129"/>
        <end position="148"/>
    </location>
</feature>
<dbReference type="VEuPathDB" id="FungiDB:F503_07698"/>
<evidence type="ECO:0000313" key="12">
    <source>
        <dbReference type="EMBL" id="EPE03395.1"/>
    </source>
</evidence>
<evidence type="ECO:0000256" key="9">
    <source>
        <dbReference type="ARBA" id="ARBA00023136"/>
    </source>
</evidence>
<organism evidence="12 13">
    <name type="scientific">Ophiostoma piceae (strain UAMH 11346)</name>
    <name type="common">Sap stain fungus</name>
    <dbReference type="NCBI Taxonomy" id="1262450"/>
    <lineage>
        <taxon>Eukaryota</taxon>
        <taxon>Fungi</taxon>
        <taxon>Dikarya</taxon>
        <taxon>Ascomycota</taxon>
        <taxon>Pezizomycotina</taxon>
        <taxon>Sordariomycetes</taxon>
        <taxon>Sordariomycetidae</taxon>
        <taxon>Ophiostomatales</taxon>
        <taxon>Ophiostomataceae</taxon>
        <taxon>Ophiostoma</taxon>
    </lineage>
</organism>
<dbReference type="HOGENOM" id="CLU_084816_0_0_1"/>
<feature type="domain" description="Peptidase S54 rhomboid" evidence="11">
    <location>
        <begin position="95"/>
        <end position="230"/>
    </location>
</feature>
<keyword evidence="13" id="KW-1185">Reference proteome</keyword>
<dbReference type="EMBL" id="KE148168">
    <property type="protein sequence ID" value="EPE03395.1"/>
    <property type="molecule type" value="Genomic_DNA"/>
</dbReference>
<comment type="similarity">
    <text evidence="3">Belongs to the peptidase S54 family.</text>
</comment>
<dbReference type="GO" id="GO:0006508">
    <property type="term" value="P:proteolysis"/>
    <property type="evidence" value="ECO:0007669"/>
    <property type="project" value="UniProtKB-KW"/>
</dbReference>
<dbReference type="OrthoDB" id="10257275at2759"/>
<reference evidence="12 13" key="1">
    <citation type="journal article" date="2013" name="BMC Genomics">
        <title>The genome and transcriptome of the pine saprophyte Ophiostoma piceae, and a comparison with the bark beetle-associated pine pathogen Grosmannia clavigera.</title>
        <authorList>
            <person name="Haridas S."/>
            <person name="Wang Y."/>
            <person name="Lim L."/>
            <person name="Massoumi Alamouti S."/>
            <person name="Jackman S."/>
            <person name="Docking R."/>
            <person name="Robertson G."/>
            <person name="Birol I."/>
            <person name="Bohlmann J."/>
            <person name="Breuil C."/>
        </authorList>
    </citation>
    <scope>NUCLEOTIDE SEQUENCE [LARGE SCALE GENOMIC DNA]</scope>
    <source>
        <strain evidence="12 13">UAMH 11346</strain>
    </source>
</reference>
<keyword evidence="9 10" id="KW-0472">Membrane</keyword>
<proteinExistence type="inferred from homology"/>
<feature type="transmembrane region" description="Helical" evidence="10">
    <location>
        <begin position="183"/>
        <end position="207"/>
    </location>
</feature>
<dbReference type="Pfam" id="PF01694">
    <property type="entry name" value="Rhomboid"/>
    <property type="match status" value="1"/>
</dbReference>
<evidence type="ECO:0000256" key="5">
    <source>
        <dbReference type="ARBA" id="ARBA00022670"/>
    </source>
</evidence>
<keyword evidence="6 10" id="KW-0812">Transmembrane</keyword>
<dbReference type="Gene3D" id="1.20.1540.10">
    <property type="entry name" value="Rhomboid-like"/>
    <property type="match status" value="1"/>
</dbReference>
<comment type="subcellular location">
    <subcellularLocation>
        <location evidence="2">Membrane</location>
        <topology evidence="2">Multi-pass membrane protein</topology>
    </subcellularLocation>
</comment>
<keyword evidence="8 10" id="KW-1133">Transmembrane helix</keyword>
<protein>
    <recommendedName>
        <fullName evidence="4">rhomboid protease</fullName>
        <ecNumber evidence="4">3.4.21.105</ecNumber>
    </recommendedName>
</protein>
<evidence type="ECO:0000256" key="4">
    <source>
        <dbReference type="ARBA" id="ARBA00013039"/>
    </source>
</evidence>
<evidence type="ECO:0000259" key="11">
    <source>
        <dbReference type="Pfam" id="PF01694"/>
    </source>
</evidence>
<evidence type="ECO:0000256" key="10">
    <source>
        <dbReference type="SAM" id="Phobius"/>
    </source>
</evidence>
<evidence type="ECO:0000256" key="6">
    <source>
        <dbReference type="ARBA" id="ARBA00022692"/>
    </source>
</evidence>
<feature type="transmembrane region" description="Helical" evidence="10">
    <location>
        <begin position="45"/>
        <end position="66"/>
    </location>
</feature>
<comment type="catalytic activity">
    <reaction evidence="1">
        <text>Cleaves type-1 transmembrane domains using a catalytic dyad composed of serine and histidine that are contributed by different transmembrane domains.</text>
        <dbReference type="EC" id="3.4.21.105"/>
    </reaction>
</comment>
<feature type="transmembrane region" description="Helical" evidence="10">
    <location>
        <begin position="98"/>
        <end position="117"/>
    </location>
</feature>
<sequence length="298" mass="32572">MPSPSPQTRRTGVYNLWTPRGGSGSSGAFPSTAASFNAARSTRSYLSRLPIFTRAVSALMVALYLLDWLPFWDLRAFGALTPSKLTLSTMHLTNTFPLLHMNLFHLITNVAALIPLLDRFEHDHGTLTTLALFFGPFSTLPALIYVFFERIFGLDTSIIGASIWVFLLLGVEAIRTYRVNPNFIVASIPVPTWTTPLFFVFVVAALIPHTSMPGHLFGLAVGYLCGLGYLKFLSPPESVLRFIETRLNLLARVPHYVSVDQKTYGRFGVLPSVNSNVGGPGGSNQAIGLVGSTQRLGP</sequence>
<feature type="transmembrane region" description="Helical" evidence="10">
    <location>
        <begin position="154"/>
        <end position="171"/>
    </location>
</feature>
<dbReference type="PANTHER" id="PTHR43066:SF1">
    <property type="entry name" value="RHOMBOID PROTEIN 2"/>
    <property type="match status" value="1"/>
</dbReference>
<dbReference type="PANTHER" id="PTHR43066">
    <property type="entry name" value="RHOMBOID-RELATED PROTEIN"/>
    <property type="match status" value="1"/>
</dbReference>
<dbReference type="OMA" id="NTYPIVH"/>
<dbReference type="eggNOG" id="KOG2632">
    <property type="taxonomic scope" value="Eukaryota"/>
</dbReference>
<dbReference type="AlphaFoldDB" id="S3CRV4"/>
<accession>S3CRV4</accession>
<dbReference type="Proteomes" id="UP000016923">
    <property type="component" value="Unassembled WGS sequence"/>
</dbReference>